<dbReference type="AlphaFoldDB" id="A0AB35BVB2"/>
<keyword evidence="3" id="KW-0813">Transport</keyword>
<dbReference type="InterPro" id="IPR051045">
    <property type="entry name" value="TonB-dependent_transducer"/>
</dbReference>
<comment type="similarity">
    <text evidence="2">Belongs to the TonB family.</text>
</comment>
<comment type="subcellular location">
    <subcellularLocation>
        <location evidence="1">Cell inner membrane</location>
        <topology evidence="1">Single-pass membrane protein</topology>
        <orientation evidence="1">Periplasmic side</orientation>
    </subcellularLocation>
</comment>
<evidence type="ECO:0000256" key="6">
    <source>
        <dbReference type="ARBA" id="ARBA00022692"/>
    </source>
</evidence>
<dbReference type="NCBIfam" id="TIGR01352">
    <property type="entry name" value="tonB_Cterm"/>
    <property type="match status" value="1"/>
</dbReference>
<evidence type="ECO:0000256" key="2">
    <source>
        <dbReference type="ARBA" id="ARBA00006555"/>
    </source>
</evidence>
<name>A0AB35BVB2_9GAMM</name>
<feature type="compositionally biased region" description="Low complexity" evidence="10">
    <location>
        <begin position="76"/>
        <end position="86"/>
    </location>
</feature>
<dbReference type="SUPFAM" id="SSF74653">
    <property type="entry name" value="TolA/TonB C-terminal domain"/>
    <property type="match status" value="1"/>
</dbReference>
<dbReference type="GO" id="GO:0055085">
    <property type="term" value="P:transmembrane transport"/>
    <property type="evidence" value="ECO:0007669"/>
    <property type="project" value="InterPro"/>
</dbReference>
<dbReference type="GO" id="GO:0015031">
    <property type="term" value="P:protein transport"/>
    <property type="evidence" value="ECO:0007669"/>
    <property type="project" value="UniProtKB-KW"/>
</dbReference>
<keyword evidence="7" id="KW-0653">Protein transport</keyword>
<protein>
    <submittedName>
        <fullName evidence="13">Energy transducer TonB</fullName>
    </submittedName>
</protein>
<accession>A0AB35BVB2</accession>
<evidence type="ECO:0000256" key="8">
    <source>
        <dbReference type="ARBA" id="ARBA00022989"/>
    </source>
</evidence>
<keyword evidence="5" id="KW-0997">Cell inner membrane</keyword>
<gene>
    <name evidence="13" type="ORF">J7561_00465</name>
</gene>
<evidence type="ECO:0000256" key="3">
    <source>
        <dbReference type="ARBA" id="ARBA00022448"/>
    </source>
</evidence>
<feature type="compositionally biased region" description="Basic and acidic residues" evidence="10">
    <location>
        <begin position="130"/>
        <end position="158"/>
    </location>
</feature>
<reference evidence="13" key="1">
    <citation type="submission" date="2021-03" db="EMBL/GenBank/DDBJ databases">
        <title>Identification and antibiotic profiling of Wohlfahrtiimonas chitiniclastica, an underestimated human pathogen.</title>
        <authorList>
            <person name="Kopf A."/>
            <person name="Bunk B."/>
            <person name="Coldewey S."/>
            <person name="Gunzer F."/>
            <person name="Riedel T."/>
            <person name="Schroettner P."/>
        </authorList>
    </citation>
    <scope>NUCLEOTIDE SEQUENCE</scope>
    <source>
        <strain evidence="13">DSM 100917</strain>
    </source>
</reference>
<dbReference type="Gene3D" id="3.30.1150.10">
    <property type="match status" value="1"/>
</dbReference>
<dbReference type="EMBL" id="JAGIBU010000001">
    <property type="protein sequence ID" value="MBS7823674.1"/>
    <property type="molecule type" value="Genomic_DNA"/>
</dbReference>
<keyword evidence="6 11" id="KW-0812">Transmembrane</keyword>
<keyword evidence="8 11" id="KW-1133">Transmembrane helix</keyword>
<evidence type="ECO:0000313" key="14">
    <source>
        <dbReference type="Proteomes" id="UP000680020"/>
    </source>
</evidence>
<proteinExistence type="inferred from homology"/>
<feature type="domain" description="TonB C-terminal" evidence="12">
    <location>
        <begin position="162"/>
        <end position="251"/>
    </location>
</feature>
<dbReference type="Pfam" id="PF03544">
    <property type="entry name" value="TonB_C"/>
    <property type="match status" value="1"/>
</dbReference>
<feature type="transmembrane region" description="Helical" evidence="11">
    <location>
        <begin position="12"/>
        <end position="31"/>
    </location>
</feature>
<evidence type="ECO:0000256" key="7">
    <source>
        <dbReference type="ARBA" id="ARBA00022927"/>
    </source>
</evidence>
<evidence type="ECO:0000256" key="10">
    <source>
        <dbReference type="SAM" id="MobiDB-lite"/>
    </source>
</evidence>
<feature type="region of interest" description="Disordered" evidence="10">
    <location>
        <begin position="66"/>
        <end position="158"/>
    </location>
</feature>
<dbReference type="InterPro" id="IPR006260">
    <property type="entry name" value="TonB/TolA_C"/>
</dbReference>
<evidence type="ECO:0000259" key="12">
    <source>
        <dbReference type="PROSITE" id="PS52015"/>
    </source>
</evidence>
<keyword evidence="4" id="KW-1003">Cell membrane</keyword>
<evidence type="ECO:0000256" key="5">
    <source>
        <dbReference type="ARBA" id="ARBA00022519"/>
    </source>
</evidence>
<evidence type="ECO:0000256" key="9">
    <source>
        <dbReference type="ARBA" id="ARBA00023136"/>
    </source>
</evidence>
<keyword evidence="9 11" id="KW-0472">Membrane</keyword>
<evidence type="ECO:0000256" key="1">
    <source>
        <dbReference type="ARBA" id="ARBA00004383"/>
    </source>
</evidence>
<evidence type="ECO:0000256" key="11">
    <source>
        <dbReference type="SAM" id="Phobius"/>
    </source>
</evidence>
<dbReference type="GO" id="GO:0031992">
    <property type="term" value="F:energy transducer activity"/>
    <property type="evidence" value="ECO:0007669"/>
    <property type="project" value="TreeGrafter"/>
</dbReference>
<comment type="caution">
    <text evidence="13">The sequence shown here is derived from an EMBL/GenBank/DDBJ whole genome shotgun (WGS) entry which is preliminary data.</text>
</comment>
<dbReference type="InterPro" id="IPR037682">
    <property type="entry name" value="TonB_C"/>
</dbReference>
<dbReference type="PANTHER" id="PTHR33446:SF2">
    <property type="entry name" value="PROTEIN TONB"/>
    <property type="match status" value="1"/>
</dbReference>
<evidence type="ECO:0000256" key="4">
    <source>
        <dbReference type="ARBA" id="ARBA00022475"/>
    </source>
</evidence>
<sequence length="251" mass="28088">MPLLHDKTNFMIFVTALIGVFLLHGGLIYAITHGGRGQEMHIEFVEPTMTMSQITLAGVDTAKEVTNQHDDEDQPSEAVEAVVEQSEPIEETPEKIEEPVVEPEPVIEPPKEEIVAVKKPTPDAPKIQQPKKEVKKPQPKPKKQEAKPENKRQSKRVDHRVLNMQEVSVLAKPSPQYPRSVIMRRVGGTTVLLIKINEKGHAVSVKIEKSSGNEQIDKAAEKAGYKVRLKPYVVNGQAQSFSVRIPYQLKF</sequence>
<dbReference type="PANTHER" id="PTHR33446">
    <property type="entry name" value="PROTEIN TONB-RELATED"/>
    <property type="match status" value="1"/>
</dbReference>
<evidence type="ECO:0000313" key="13">
    <source>
        <dbReference type="EMBL" id="MBS7823674.1"/>
    </source>
</evidence>
<dbReference type="PROSITE" id="PS52015">
    <property type="entry name" value="TONB_CTD"/>
    <property type="match status" value="1"/>
</dbReference>
<dbReference type="GO" id="GO:0098797">
    <property type="term" value="C:plasma membrane protein complex"/>
    <property type="evidence" value="ECO:0007669"/>
    <property type="project" value="TreeGrafter"/>
</dbReference>
<dbReference type="Proteomes" id="UP000680020">
    <property type="component" value="Unassembled WGS sequence"/>
</dbReference>
<organism evidence="13 14">
    <name type="scientific">Wohlfahrtiimonas chitiniclastica</name>
    <dbReference type="NCBI Taxonomy" id="400946"/>
    <lineage>
        <taxon>Bacteria</taxon>
        <taxon>Pseudomonadati</taxon>
        <taxon>Pseudomonadota</taxon>
        <taxon>Gammaproteobacteria</taxon>
        <taxon>Cardiobacteriales</taxon>
        <taxon>Ignatzschineriaceae</taxon>
        <taxon>Wohlfahrtiimonas</taxon>
    </lineage>
</organism>